<evidence type="ECO:0000313" key="3">
    <source>
        <dbReference type="Proteomes" id="UP000254259"/>
    </source>
</evidence>
<sequence>MDPRTWQERVTEMGTRERDRGTMRLLLIFLFAWLAVVQVDAVQAAFGTPPFTVPLDPGKAGSRIEREFRIPERQLYAFIVGFKYRERDQADRARARRLSGSYERDRNGKIITPGVAFSLRVTVVKTSPEGESTVIDREINVEEIALFSWSNDEFDKEIAALPLEKGRYRIVVETTKAAPEMKGAPIIFSVHRAYRGK</sequence>
<organism evidence="2 3">
    <name type="scientific">Cupriavidus taiwanensis</name>
    <dbReference type="NCBI Taxonomy" id="164546"/>
    <lineage>
        <taxon>Bacteria</taxon>
        <taxon>Pseudomonadati</taxon>
        <taxon>Pseudomonadota</taxon>
        <taxon>Betaproteobacteria</taxon>
        <taxon>Burkholderiales</taxon>
        <taxon>Burkholderiaceae</taxon>
        <taxon>Cupriavidus</taxon>
    </lineage>
</organism>
<dbReference type="Gene3D" id="2.60.120.790">
    <property type="match status" value="1"/>
</dbReference>
<feature type="domain" description="DUF5625" evidence="1">
    <location>
        <begin position="53"/>
        <end position="186"/>
    </location>
</feature>
<geneLocation type="plasmid" evidence="3">
    <name>cbm2636_mp</name>
</geneLocation>
<dbReference type="AlphaFoldDB" id="A0A9Q7XUB4"/>
<keyword evidence="2" id="KW-0614">Plasmid</keyword>
<dbReference type="Proteomes" id="UP000254259">
    <property type="component" value="Plasmid CBM2636_mp"/>
</dbReference>
<dbReference type="Pfam" id="PF18539">
    <property type="entry name" value="DUF5625"/>
    <property type="match status" value="1"/>
</dbReference>
<gene>
    <name evidence="2" type="ORF">CBM2636_MP20450</name>
</gene>
<accession>A0A9Q7XUB4</accession>
<proteinExistence type="predicted"/>
<name>A0A9Q7XUB4_9BURK</name>
<dbReference type="InterPro" id="IPR041008">
    <property type="entry name" value="DUF5625"/>
</dbReference>
<evidence type="ECO:0000313" key="2">
    <source>
        <dbReference type="EMBL" id="SPD67600.1"/>
    </source>
</evidence>
<reference evidence="2 3" key="1">
    <citation type="submission" date="2018-01" db="EMBL/GenBank/DDBJ databases">
        <authorList>
            <person name="Clerissi C."/>
        </authorList>
    </citation>
    <scope>NUCLEOTIDE SEQUENCE [LARGE SCALE GENOMIC DNA]</scope>
    <source>
        <strain evidence="2">Cupriavidus taiwanensis SWF 66322</strain>
        <plasmid evidence="3">cbm2636_mp</plasmid>
    </source>
</reference>
<protein>
    <recommendedName>
        <fullName evidence="1">DUF5625 domain-containing protein</fullName>
    </recommendedName>
</protein>
<dbReference type="EMBL" id="LT984814">
    <property type="protein sequence ID" value="SPD67600.1"/>
    <property type="molecule type" value="Genomic_DNA"/>
</dbReference>
<evidence type="ECO:0000259" key="1">
    <source>
        <dbReference type="Pfam" id="PF18539"/>
    </source>
</evidence>